<accession>A0A9X0ALN3</accession>
<gene>
    <name evidence="2" type="ORF">OCU04_006912</name>
</gene>
<keyword evidence="1" id="KW-0472">Membrane</keyword>
<sequence>MDPRIHALNSHASNAEISEVLMEASVAYECKHKLFPQRLHPHYRDGMTDSLIMTLVILVLMAFAWLYILIASRRLDKNGTTTDVGSSVDAKDGLVVRRYGA</sequence>
<name>A0A9X0ALN3_9HELO</name>
<organism evidence="2 3">
    <name type="scientific">Sclerotinia nivalis</name>
    <dbReference type="NCBI Taxonomy" id="352851"/>
    <lineage>
        <taxon>Eukaryota</taxon>
        <taxon>Fungi</taxon>
        <taxon>Dikarya</taxon>
        <taxon>Ascomycota</taxon>
        <taxon>Pezizomycotina</taxon>
        <taxon>Leotiomycetes</taxon>
        <taxon>Helotiales</taxon>
        <taxon>Sclerotiniaceae</taxon>
        <taxon>Sclerotinia</taxon>
    </lineage>
</organism>
<evidence type="ECO:0000313" key="2">
    <source>
        <dbReference type="EMBL" id="KAJ8064584.1"/>
    </source>
</evidence>
<feature type="transmembrane region" description="Helical" evidence="1">
    <location>
        <begin position="51"/>
        <end position="70"/>
    </location>
</feature>
<dbReference type="Proteomes" id="UP001152300">
    <property type="component" value="Unassembled WGS sequence"/>
</dbReference>
<dbReference type="AlphaFoldDB" id="A0A9X0ALN3"/>
<dbReference type="EMBL" id="JAPEIS010000007">
    <property type="protein sequence ID" value="KAJ8064584.1"/>
    <property type="molecule type" value="Genomic_DNA"/>
</dbReference>
<keyword evidence="3" id="KW-1185">Reference proteome</keyword>
<keyword evidence="1" id="KW-1133">Transmembrane helix</keyword>
<keyword evidence="1" id="KW-0812">Transmembrane</keyword>
<protein>
    <submittedName>
        <fullName evidence="2">Uncharacterized protein</fullName>
    </submittedName>
</protein>
<dbReference type="OrthoDB" id="19923at2759"/>
<evidence type="ECO:0000313" key="3">
    <source>
        <dbReference type="Proteomes" id="UP001152300"/>
    </source>
</evidence>
<comment type="caution">
    <text evidence="2">The sequence shown here is derived from an EMBL/GenBank/DDBJ whole genome shotgun (WGS) entry which is preliminary data.</text>
</comment>
<reference evidence="2" key="1">
    <citation type="submission" date="2022-11" db="EMBL/GenBank/DDBJ databases">
        <title>Genome Resource of Sclerotinia nivalis Strain SnTB1, a Plant Pathogen Isolated from American Ginseng.</title>
        <authorList>
            <person name="Fan S."/>
        </authorList>
    </citation>
    <scope>NUCLEOTIDE SEQUENCE</scope>
    <source>
        <strain evidence="2">SnTB1</strain>
    </source>
</reference>
<evidence type="ECO:0000256" key="1">
    <source>
        <dbReference type="SAM" id="Phobius"/>
    </source>
</evidence>
<proteinExistence type="predicted"/>